<dbReference type="InterPro" id="IPR017853">
    <property type="entry name" value="GH"/>
</dbReference>
<dbReference type="CDD" id="cd02857">
    <property type="entry name" value="E_set_CDase_PDE_N"/>
    <property type="match status" value="1"/>
</dbReference>
<keyword evidence="3 5" id="KW-0326">Glycosidase</keyword>
<evidence type="ECO:0000256" key="3">
    <source>
        <dbReference type="ARBA" id="ARBA00023295"/>
    </source>
</evidence>
<dbReference type="PATRIC" id="fig|1216932.3.peg.405"/>
<dbReference type="AlphaFoldDB" id="W6RZZ1"/>
<dbReference type="InterPro" id="IPR013780">
    <property type="entry name" value="Glyco_hydro_b"/>
</dbReference>
<dbReference type="EC" id="3.2.1.20" evidence="5"/>
<keyword evidence="6" id="KW-1185">Reference proteome</keyword>
<dbReference type="InterPro" id="IPR013783">
    <property type="entry name" value="Ig-like_fold"/>
</dbReference>
<proteinExistence type="inferred from homology"/>
<evidence type="ECO:0000313" key="6">
    <source>
        <dbReference type="Proteomes" id="UP000019426"/>
    </source>
</evidence>
<organism evidence="5 6">
    <name type="scientific">Clostridium bornimense</name>
    <dbReference type="NCBI Taxonomy" id="1216932"/>
    <lineage>
        <taxon>Bacteria</taxon>
        <taxon>Bacillati</taxon>
        <taxon>Bacillota</taxon>
        <taxon>Clostridia</taxon>
        <taxon>Eubacteriales</taxon>
        <taxon>Clostridiaceae</taxon>
        <taxon>Clostridium</taxon>
    </lineage>
</organism>
<dbReference type="InterPro" id="IPR014756">
    <property type="entry name" value="Ig_E-set"/>
</dbReference>
<evidence type="ECO:0000259" key="4">
    <source>
        <dbReference type="SMART" id="SM00642"/>
    </source>
</evidence>
<comment type="similarity">
    <text evidence="1">Belongs to the glycosyl hydrolase 13 family.</text>
</comment>
<dbReference type="SUPFAM" id="SSF51445">
    <property type="entry name" value="(Trans)glycosidases"/>
    <property type="match status" value="1"/>
</dbReference>
<name>W6RZZ1_9CLOT</name>
<dbReference type="Gene3D" id="2.60.40.10">
    <property type="entry name" value="Immunoglobulins"/>
    <property type="match status" value="1"/>
</dbReference>
<gene>
    <name evidence="5" type="ORF">CM240_0420</name>
</gene>
<dbReference type="GO" id="GO:0004558">
    <property type="term" value="F:alpha-1,4-glucosidase activity"/>
    <property type="evidence" value="ECO:0007669"/>
    <property type="project" value="UniProtKB-EC"/>
</dbReference>
<dbReference type="Pfam" id="PF00128">
    <property type="entry name" value="Alpha-amylase"/>
    <property type="match status" value="1"/>
</dbReference>
<dbReference type="InterPro" id="IPR004185">
    <property type="entry name" value="Glyco_hydro_13_lg-like_dom"/>
</dbReference>
<dbReference type="Gene3D" id="3.20.20.80">
    <property type="entry name" value="Glycosidases"/>
    <property type="match status" value="1"/>
</dbReference>
<keyword evidence="2 5" id="KW-0378">Hydrolase</keyword>
<dbReference type="eggNOG" id="COG0366">
    <property type="taxonomic scope" value="Bacteria"/>
</dbReference>
<dbReference type="InterPro" id="IPR006047">
    <property type="entry name" value="GH13_cat_dom"/>
</dbReference>
<sequence>MEKWLESVYSDGSKFFVSNPLPKKGETIKILIRMYDTSPVKAVMLRTKLNGIETVLDMKKEFVEKGLVYYSAEITVYEDVLHYHFYIVTEDKIYFYNQKEIIDYMPAETYDFKILIDYNQPSWVKRSVFYQIFPERFFNGNTENDVKTGEYYFDGYPAVKIEDWNAEPKEYEESHCLDFYGGDLEGVKEKIPYLKELGVNAIYMNPIFYAATVHKYDCLDYFTVDPHFGGDKAFEELMDELHKNNMKLMLDVSINHTGTANRWFNKEGTFFDKSEGAYNNTDSKERCYYFFNEDNSYKAWFDVETLPTLNYTSEELRNIIYKGENSLVKKWLKPPYSIDGWRFDVADTMARNNEIQLHHKVWPEIRKSIKEEKPDAYIIGEDWSDHNEFLNGDEWDSAMNYFGFGRPLRSFLGETDFFMMRNPNLSKIKPKITAKNFASRIKEHLCRLPFVIQENQFNLFDSHDISRLHNNKEISFEEYRGAVIMLFTMIGTANIYYGDEAGIDGRLYTNEGCRYPMPWDKDIKSTEYYKLYSKLAHLKTSEEALQDGGFKVLSDEDYVFVYARFSKEDVFIVVFSADDMDRKVKIPVRIFGKSPEIKSTDIFGTELNFIVEKEDIYLKVKAHTSYLIKL</sequence>
<feature type="domain" description="Glycosyl hydrolase family 13 catalytic" evidence="4">
    <location>
        <begin position="131"/>
        <end position="539"/>
    </location>
</feature>
<protein>
    <submittedName>
        <fullName evidence="5">Alpha amylase catalytic region</fullName>
        <ecNumber evidence="5">3.2.1.20</ecNumber>
    </submittedName>
</protein>
<evidence type="ECO:0000256" key="1">
    <source>
        <dbReference type="ARBA" id="ARBA00008061"/>
    </source>
</evidence>
<dbReference type="Proteomes" id="UP000019426">
    <property type="component" value="Chromosome M2/40_rep1"/>
</dbReference>
<dbReference type="PANTHER" id="PTHR10357">
    <property type="entry name" value="ALPHA-AMYLASE FAMILY MEMBER"/>
    <property type="match status" value="1"/>
</dbReference>
<dbReference type="GO" id="GO:0005975">
    <property type="term" value="P:carbohydrate metabolic process"/>
    <property type="evidence" value="ECO:0007669"/>
    <property type="project" value="InterPro"/>
</dbReference>
<evidence type="ECO:0000313" key="5">
    <source>
        <dbReference type="EMBL" id="CDM67587.1"/>
    </source>
</evidence>
<dbReference type="HOGENOM" id="CLU_006462_6_4_9"/>
<evidence type="ECO:0000256" key="2">
    <source>
        <dbReference type="ARBA" id="ARBA00022801"/>
    </source>
</evidence>
<dbReference type="Gene3D" id="2.60.40.1180">
    <property type="entry name" value="Golgi alpha-mannosidase II"/>
    <property type="match status" value="1"/>
</dbReference>
<dbReference type="OrthoDB" id="9805159at2"/>
<dbReference type="SUPFAM" id="SSF81296">
    <property type="entry name" value="E set domains"/>
    <property type="match status" value="1"/>
</dbReference>
<dbReference type="PANTHER" id="PTHR10357:SF210">
    <property type="entry name" value="MALTODEXTRIN GLUCOSIDASE"/>
    <property type="match status" value="1"/>
</dbReference>
<reference evidence="5 6" key="1">
    <citation type="submission" date="2013-11" db="EMBL/GenBank/DDBJ databases">
        <title>Complete genome sequence of Clostridum sp. M2/40.</title>
        <authorList>
            <person name="Wibberg D."/>
            <person name="Puehler A."/>
            <person name="Schlueter A."/>
        </authorList>
    </citation>
    <scope>NUCLEOTIDE SEQUENCE [LARGE SCALE GENOMIC DNA]</scope>
    <source>
        <strain evidence="6">M2/40</strain>
    </source>
</reference>
<dbReference type="KEGG" id="clt:CM240_0420"/>
<accession>W6RZZ1</accession>
<dbReference type="EMBL" id="HG917868">
    <property type="protein sequence ID" value="CDM67587.1"/>
    <property type="molecule type" value="Genomic_DNA"/>
</dbReference>
<dbReference type="CDD" id="cd11338">
    <property type="entry name" value="AmyAc_CMD"/>
    <property type="match status" value="1"/>
</dbReference>
<dbReference type="STRING" id="1216932.CM240_0420"/>
<dbReference type="RefSeq" id="WP_044036041.1">
    <property type="nucleotide sequence ID" value="NZ_HG917868.1"/>
</dbReference>
<dbReference type="SMART" id="SM00642">
    <property type="entry name" value="Aamy"/>
    <property type="match status" value="1"/>
</dbReference>